<accession>A0A7C9CLY5</accession>
<sequence>MGVYIMNRVKTHIMLINPWTFSMRGRLELGIKGRLIQANRCQFLLHHVELALCSLQLMRESLSPSTCFCSGSTFCLKETFKYLNRSSSLFIGRLHQFVNFLLPFFNLSL</sequence>
<reference evidence="1" key="2">
    <citation type="submission" date="2020-07" db="EMBL/GenBank/DDBJ databases">
        <authorList>
            <person name="Vera ALvarez R."/>
            <person name="Arias-Moreno D.M."/>
            <person name="Jimenez-Jacinto V."/>
            <person name="Jimenez-Bremont J.F."/>
            <person name="Swaminathan K."/>
            <person name="Moose S.P."/>
            <person name="Guerrero-Gonzalez M.L."/>
            <person name="Marino-Ramirez L."/>
            <person name="Landsman D."/>
            <person name="Rodriguez-Kessler M."/>
            <person name="Delgado-Sanchez P."/>
        </authorList>
    </citation>
    <scope>NUCLEOTIDE SEQUENCE</scope>
    <source>
        <tissue evidence="1">Cladode</tissue>
    </source>
</reference>
<protein>
    <submittedName>
        <fullName evidence="1">Uncharacterized protein</fullName>
    </submittedName>
</protein>
<proteinExistence type="predicted"/>
<organism evidence="1">
    <name type="scientific">Opuntia streptacantha</name>
    <name type="common">Prickly pear cactus</name>
    <name type="synonym">Opuntia cardona</name>
    <dbReference type="NCBI Taxonomy" id="393608"/>
    <lineage>
        <taxon>Eukaryota</taxon>
        <taxon>Viridiplantae</taxon>
        <taxon>Streptophyta</taxon>
        <taxon>Embryophyta</taxon>
        <taxon>Tracheophyta</taxon>
        <taxon>Spermatophyta</taxon>
        <taxon>Magnoliopsida</taxon>
        <taxon>eudicotyledons</taxon>
        <taxon>Gunneridae</taxon>
        <taxon>Pentapetalae</taxon>
        <taxon>Caryophyllales</taxon>
        <taxon>Cactineae</taxon>
        <taxon>Cactaceae</taxon>
        <taxon>Opuntioideae</taxon>
        <taxon>Opuntia</taxon>
    </lineage>
</organism>
<dbReference type="AlphaFoldDB" id="A0A7C9CLY5"/>
<evidence type="ECO:0000313" key="1">
    <source>
        <dbReference type="EMBL" id="MBA4621501.1"/>
    </source>
</evidence>
<dbReference type="EMBL" id="GISG01034201">
    <property type="protein sequence ID" value="MBA4621501.1"/>
    <property type="molecule type" value="Transcribed_RNA"/>
</dbReference>
<reference evidence="1" key="1">
    <citation type="journal article" date="2013" name="J. Plant Res.">
        <title>Effect of fungi and light on seed germination of three Opuntia species from semiarid lands of central Mexico.</title>
        <authorList>
            <person name="Delgado-Sanchez P."/>
            <person name="Jimenez-Bremont J.F."/>
            <person name="Guerrero-Gonzalez Mde L."/>
            <person name="Flores J."/>
        </authorList>
    </citation>
    <scope>NUCLEOTIDE SEQUENCE</scope>
    <source>
        <tissue evidence="1">Cladode</tissue>
    </source>
</reference>
<name>A0A7C9CLY5_OPUST</name>